<protein>
    <recommendedName>
        <fullName evidence="2">Thiamin/hydroxymethyl pyrimidine-binding YkoF putative domain-containing protein</fullName>
    </recommendedName>
</protein>
<comment type="caution">
    <text evidence="3">The sequence shown here is derived from an EMBL/GenBank/DDBJ whole genome shotgun (WGS) entry which is preliminary data.</text>
</comment>
<accession>A0A5C5BEY1</accession>
<dbReference type="RefSeq" id="WP_139986447.1">
    <property type="nucleotide sequence ID" value="NZ_VENP01000015.1"/>
</dbReference>
<dbReference type="AlphaFoldDB" id="A0A5C5BEY1"/>
<dbReference type="Gene3D" id="3.30.70.930">
    <property type="match status" value="2"/>
</dbReference>
<feature type="domain" description="Thiamin/hydroxymethyl pyrimidine-binding YkoF putative" evidence="2">
    <location>
        <begin position="37"/>
        <end position="114"/>
    </location>
</feature>
<evidence type="ECO:0000313" key="3">
    <source>
        <dbReference type="EMBL" id="TNU75800.1"/>
    </source>
</evidence>
<organism evidence="3 4">
    <name type="scientific">Miniimonas arenae</name>
    <dbReference type="NCBI Taxonomy" id="676201"/>
    <lineage>
        <taxon>Bacteria</taxon>
        <taxon>Bacillati</taxon>
        <taxon>Actinomycetota</taxon>
        <taxon>Actinomycetes</taxon>
        <taxon>Micrococcales</taxon>
        <taxon>Beutenbergiaceae</taxon>
        <taxon>Miniimonas</taxon>
    </lineage>
</organism>
<gene>
    <name evidence="3" type="ORF">FH969_05760</name>
</gene>
<dbReference type="Pfam" id="PF07615">
    <property type="entry name" value="Ykof"/>
    <property type="match status" value="2"/>
</dbReference>
<evidence type="ECO:0000313" key="4">
    <source>
        <dbReference type="Proteomes" id="UP000313849"/>
    </source>
</evidence>
<dbReference type="InterPro" id="IPR029756">
    <property type="entry name" value="MTH1187/YkoF-like"/>
</dbReference>
<sequence>MSQTSLATASQLDDPAAVRHSDAAPSPTAGPLTFGVGARITAAVMAGDYVDVLTRALAATPTGDLVVVTGDVSTYVGGAEDDLLRYVTDLGATLAATGHHVTLVVHLSRGCPGEVVCALPGGAGPRVVAPPTTDRTGAWAAAEWALYPLADGVGAGGGVGPAAGAAAASDQQPDHMRDIEAAIAHARDLGTFRGSEHFVTRLEGDLADVLATAFAGWLLAGRTVQHVTSHLTVSINSPSHAARDGEPSIAPTSARAGDAA</sequence>
<feature type="compositionally biased region" description="Polar residues" evidence="1">
    <location>
        <begin position="1"/>
        <end position="11"/>
    </location>
</feature>
<reference evidence="3 4" key="1">
    <citation type="submission" date="2019-06" db="EMBL/GenBank/DDBJ databases">
        <title>Draft genome sequence of Miniimonas arenae KCTC 19750T isolated from sea sand.</title>
        <authorList>
            <person name="Park S.-J."/>
        </authorList>
    </citation>
    <scope>NUCLEOTIDE SEQUENCE [LARGE SCALE GENOMIC DNA]</scope>
    <source>
        <strain evidence="3 4">KCTC 19750</strain>
    </source>
</reference>
<dbReference type="SUPFAM" id="SSF89957">
    <property type="entry name" value="MTH1187/YkoF-like"/>
    <property type="match status" value="1"/>
</dbReference>
<name>A0A5C5BEY1_9MICO</name>
<feature type="region of interest" description="Disordered" evidence="1">
    <location>
        <begin position="1"/>
        <end position="28"/>
    </location>
</feature>
<feature type="domain" description="Thiamin/hydroxymethyl pyrimidine-binding YkoF putative" evidence="2">
    <location>
        <begin position="172"/>
        <end position="239"/>
    </location>
</feature>
<feature type="region of interest" description="Disordered" evidence="1">
    <location>
        <begin position="237"/>
        <end position="260"/>
    </location>
</feature>
<evidence type="ECO:0000259" key="2">
    <source>
        <dbReference type="Pfam" id="PF07615"/>
    </source>
</evidence>
<keyword evidence="4" id="KW-1185">Reference proteome</keyword>
<dbReference type="OrthoDB" id="3194721at2"/>
<dbReference type="Proteomes" id="UP000313849">
    <property type="component" value="Unassembled WGS sequence"/>
</dbReference>
<proteinExistence type="predicted"/>
<evidence type="ECO:0000256" key="1">
    <source>
        <dbReference type="SAM" id="MobiDB-lite"/>
    </source>
</evidence>
<dbReference type="InterPro" id="IPR011522">
    <property type="entry name" value="Thiamin/HMP-bd_put_YkoF"/>
</dbReference>
<dbReference type="EMBL" id="VENP01000015">
    <property type="protein sequence ID" value="TNU75800.1"/>
    <property type="molecule type" value="Genomic_DNA"/>
</dbReference>